<dbReference type="SMART" id="SM00507">
    <property type="entry name" value="HNHc"/>
    <property type="match status" value="1"/>
</dbReference>
<dbReference type="PANTHER" id="PTHR41286:SF1">
    <property type="entry name" value="HNH NUCLEASE YAJD-RELATED"/>
    <property type="match status" value="1"/>
</dbReference>
<accession>A0A1L3FA30</accession>
<dbReference type="AlphaFoldDB" id="A0A1L3FA30"/>
<evidence type="ECO:0000313" key="7">
    <source>
        <dbReference type="EMBL" id="APG10179.1"/>
    </source>
</evidence>
<evidence type="ECO:0000256" key="4">
    <source>
        <dbReference type="ARBA" id="ARBA00040194"/>
    </source>
</evidence>
<sequence length="96" mass="10717">MGFYGSAEWQRARLQALHDGGWQCQRCGTSLIGKGREAHVHHRKELKRAPSLRSEPLNLMALCRLCHTIEHKAPNKPTGNASADGSPTDPRHPWAK</sequence>
<keyword evidence="1" id="KW-0540">Nuclease</keyword>
<dbReference type="GO" id="GO:0004519">
    <property type="term" value="F:endonuclease activity"/>
    <property type="evidence" value="ECO:0007669"/>
    <property type="project" value="InterPro"/>
</dbReference>
<dbReference type="OrthoDB" id="5292295at2"/>
<dbReference type="EMBL" id="CP017637">
    <property type="protein sequence ID" value="APG10179.1"/>
    <property type="molecule type" value="Genomic_DNA"/>
</dbReference>
<dbReference type="Gene3D" id="1.10.30.50">
    <property type="match status" value="1"/>
</dbReference>
<organism evidence="7 8">
    <name type="scientific">Bradyrhizobium japonicum</name>
    <dbReference type="NCBI Taxonomy" id="375"/>
    <lineage>
        <taxon>Bacteria</taxon>
        <taxon>Pseudomonadati</taxon>
        <taxon>Pseudomonadota</taxon>
        <taxon>Alphaproteobacteria</taxon>
        <taxon>Hyphomicrobiales</taxon>
        <taxon>Nitrobacteraceae</taxon>
        <taxon>Bradyrhizobium</taxon>
    </lineage>
</organism>
<feature type="region of interest" description="Disordered" evidence="5">
    <location>
        <begin position="72"/>
        <end position="96"/>
    </location>
</feature>
<evidence type="ECO:0000256" key="3">
    <source>
        <dbReference type="ARBA" id="ARBA00038412"/>
    </source>
</evidence>
<dbReference type="InterPro" id="IPR003615">
    <property type="entry name" value="HNH_nuc"/>
</dbReference>
<dbReference type="RefSeq" id="WP_071911530.1">
    <property type="nucleotide sequence ID" value="NZ_CP017637.1"/>
</dbReference>
<dbReference type="PANTHER" id="PTHR41286">
    <property type="entry name" value="HNH NUCLEASE YAJD-RELATED"/>
    <property type="match status" value="1"/>
</dbReference>
<evidence type="ECO:0000256" key="5">
    <source>
        <dbReference type="SAM" id="MobiDB-lite"/>
    </source>
</evidence>
<evidence type="ECO:0000259" key="6">
    <source>
        <dbReference type="SMART" id="SM00507"/>
    </source>
</evidence>
<gene>
    <name evidence="7" type="ORF">BKD09_17770</name>
</gene>
<evidence type="ECO:0000313" key="8">
    <source>
        <dbReference type="Proteomes" id="UP000181962"/>
    </source>
</evidence>
<dbReference type="GO" id="GO:0016787">
    <property type="term" value="F:hydrolase activity"/>
    <property type="evidence" value="ECO:0007669"/>
    <property type="project" value="UniProtKB-KW"/>
</dbReference>
<protein>
    <recommendedName>
        <fullName evidence="4">Putative HNH nuclease YajD</fullName>
    </recommendedName>
</protein>
<dbReference type="InterPro" id="IPR002711">
    <property type="entry name" value="HNH"/>
</dbReference>
<evidence type="ECO:0000256" key="2">
    <source>
        <dbReference type="ARBA" id="ARBA00022801"/>
    </source>
</evidence>
<dbReference type="GO" id="GO:0003676">
    <property type="term" value="F:nucleic acid binding"/>
    <property type="evidence" value="ECO:0007669"/>
    <property type="project" value="InterPro"/>
</dbReference>
<feature type="domain" description="HNH nuclease" evidence="6">
    <location>
        <begin position="11"/>
        <end position="68"/>
    </location>
</feature>
<dbReference type="CDD" id="cd00085">
    <property type="entry name" value="HNHc"/>
    <property type="match status" value="1"/>
</dbReference>
<comment type="similarity">
    <text evidence="3">Belongs to the HNH nuclease family.</text>
</comment>
<dbReference type="Proteomes" id="UP000181962">
    <property type="component" value="Chromosome"/>
</dbReference>
<proteinExistence type="inferred from homology"/>
<dbReference type="GO" id="GO:0008270">
    <property type="term" value="F:zinc ion binding"/>
    <property type="evidence" value="ECO:0007669"/>
    <property type="project" value="InterPro"/>
</dbReference>
<keyword evidence="2" id="KW-0378">Hydrolase</keyword>
<evidence type="ECO:0000256" key="1">
    <source>
        <dbReference type="ARBA" id="ARBA00022722"/>
    </source>
</evidence>
<dbReference type="Pfam" id="PF01844">
    <property type="entry name" value="HNH"/>
    <property type="match status" value="1"/>
</dbReference>
<reference evidence="7 8" key="1">
    <citation type="submission" date="2016-11" db="EMBL/GenBank/DDBJ databases">
        <title>Complete Genome Sequence of Bradyrhizobium sp. strain J5, an isolated from soybean nodule in Hokkaido.</title>
        <authorList>
            <person name="Kanehara K."/>
        </authorList>
    </citation>
    <scope>NUCLEOTIDE SEQUENCE [LARGE SCALE GENOMIC DNA]</scope>
    <source>
        <strain evidence="7 8">J5</strain>
    </source>
</reference>
<name>A0A1L3FA30_BRAJP</name>
<dbReference type="GO" id="GO:0005829">
    <property type="term" value="C:cytosol"/>
    <property type="evidence" value="ECO:0007669"/>
    <property type="project" value="TreeGrafter"/>
</dbReference>